<keyword evidence="3" id="KW-1185">Reference proteome</keyword>
<keyword evidence="1" id="KW-0472">Membrane</keyword>
<accession>A0A3M9NJK4</accession>
<name>A0A3M9NJK4_9BACT</name>
<sequence length="169" mass="20028">MHTIEYIGLSIIVFFLLLALSISWVKRANRKKLNRKLQREFDDFVVENDLTIDNKQRFNRNIIGIDRLNYVVVFFNNKSKDIQSVHLKDLQECRVVKEKSEPGGHIHQIYLKCNYKQKERGAVIFPFYNAYDDDLFMMMAISKKANNWAKRINIFREAAVLKNNQRLTA</sequence>
<reference evidence="2 3" key="1">
    <citation type="submission" date="2018-11" db="EMBL/GenBank/DDBJ databases">
        <title>Draft genome sequence of Ferruginibacter sp. BO-59.</title>
        <authorList>
            <person name="Im W.T."/>
        </authorList>
    </citation>
    <scope>NUCLEOTIDE SEQUENCE [LARGE SCALE GENOMIC DNA]</scope>
    <source>
        <strain evidence="2 3">BO-59</strain>
    </source>
</reference>
<organism evidence="2 3">
    <name type="scientific">Hanamia caeni</name>
    <dbReference type="NCBI Taxonomy" id="2294116"/>
    <lineage>
        <taxon>Bacteria</taxon>
        <taxon>Pseudomonadati</taxon>
        <taxon>Bacteroidota</taxon>
        <taxon>Chitinophagia</taxon>
        <taxon>Chitinophagales</taxon>
        <taxon>Chitinophagaceae</taxon>
        <taxon>Hanamia</taxon>
    </lineage>
</organism>
<comment type="caution">
    <text evidence="2">The sequence shown here is derived from an EMBL/GenBank/DDBJ whole genome shotgun (WGS) entry which is preliminary data.</text>
</comment>
<protein>
    <submittedName>
        <fullName evidence="2">Uncharacterized protein</fullName>
    </submittedName>
</protein>
<dbReference type="RefSeq" id="WP_123119971.1">
    <property type="nucleotide sequence ID" value="NZ_RJJR01000004.1"/>
</dbReference>
<dbReference type="EMBL" id="RJJR01000004">
    <property type="protein sequence ID" value="RNI37982.1"/>
    <property type="molecule type" value="Genomic_DNA"/>
</dbReference>
<evidence type="ECO:0000313" key="3">
    <source>
        <dbReference type="Proteomes" id="UP000267223"/>
    </source>
</evidence>
<evidence type="ECO:0000256" key="1">
    <source>
        <dbReference type="SAM" id="Phobius"/>
    </source>
</evidence>
<keyword evidence="1" id="KW-0812">Transmembrane</keyword>
<feature type="transmembrane region" description="Helical" evidence="1">
    <location>
        <begin position="6"/>
        <end position="25"/>
    </location>
</feature>
<keyword evidence="1" id="KW-1133">Transmembrane helix</keyword>
<proteinExistence type="predicted"/>
<dbReference type="Proteomes" id="UP000267223">
    <property type="component" value="Unassembled WGS sequence"/>
</dbReference>
<dbReference type="AlphaFoldDB" id="A0A3M9NJK4"/>
<evidence type="ECO:0000313" key="2">
    <source>
        <dbReference type="EMBL" id="RNI37982.1"/>
    </source>
</evidence>
<gene>
    <name evidence="2" type="ORF">EFY79_07050</name>
</gene>